<dbReference type="PANTHER" id="PTHR32440:SF0">
    <property type="entry name" value="PHOSPHATASE DCR2-RELATED"/>
    <property type="match status" value="1"/>
</dbReference>
<dbReference type="InterPro" id="IPR029052">
    <property type="entry name" value="Metallo-depent_PP-like"/>
</dbReference>
<protein>
    <submittedName>
        <fullName evidence="2">Metallophosphoesterase family protein</fullName>
    </submittedName>
</protein>
<proteinExistence type="predicted"/>
<evidence type="ECO:0000259" key="1">
    <source>
        <dbReference type="Pfam" id="PF00149"/>
    </source>
</evidence>
<dbReference type="InterPro" id="IPR004843">
    <property type="entry name" value="Calcineurin-like_PHP"/>
</dbReference>
<evidence type="ECO:0000313" key="3">
    <source>
        <dbReference type="Proteomes" id="UP001597362"/>
    </source>
</evidence>
<gene>
    <name evidence="2" type="ORF">ACFSJH_17125</name>
</gene>
<dbReference type="EMBL" id="JBHUHO010000040">
    <property type="protein sequence ID" value="MFD2117455.1"/>
    <property type="molecule type" value="Genomic_DNA"/>
</dbReference>
<organism evidence="2 3">
    <name type="scientific">Paenibacillus yanchengensis</name>
    <dbReference type="NCBI Taxonomy" id="2035833"/>
    <lineage>
        <taxon>Bacteria</taxon>
        <taxon>Bacillati</taxon>
        <taxon>Bacillota</taxon>
        <taxon>Bacilli</taxon>
        <taxon>Bacillales</taxon>
        <taxon>Paenibacillaceae</taxon>
        <taxon>Paenibacillus</taxon>
    </lineage>
</organism>
<dbReference type="PIRSF" id="PIRSF030250">
    <property type="entry name" value="Ptase_At2g46880"/>
    <property type="match status" value="1"/>
</dbReference>
<dbReference type="InterPro" id="IPR011230">
    <property type="entry name" value="PAP14/16/28/29"/>
</dbReference>
<name>A0ABW4YNZ8_9BACL</name>
<keyword evidence="3" id="KW-1185">Reference proteome</keyword>
<evidence type="ECO:0000313" key="2">
    <source>
        <dbReference type="EMBL" id="MFD2117455.1"/>
    </source>
</evidence>
<accession>A0ABW4YNZ8</accession>
<reference evidence="3" key="1">
    <citation type="journal article" date="2019" name="Int. J. Syst. Evol. Microbiol.">
        <title>The Global Catalogue of Microorganisms (GCM) 10K type strain sequencing project: providing services to taxonomists for standard genome sequencing and annotation.</title>
        <authorList>
            <consortium name="The Broad Institute Genomics Platform"/>
            <consortium name="The Broad Institute Genome Sequencing Center for Infectious Disease"/>
            <person name="Wu L."/>
            <person name="Ma J."/>
        </authorList>
    </citation>
    <scope>NUCLEOTIDE SEQUENCE [LARGE SCALE GENOMIC DNA]</scope>
    <source>
        <strain evidence="3">GH52</strain>
    </source>
</reference>
<dbReference type="Proteomes" id="UP001597362">
    <property type="component" value="Unassembled WGS sequence"/>
</dbReference>
<sequence>METKKTLRFRPDGTFKIVQFTDVHWQESDEADAKTKQVMEQVLDVEKPDFVMFTGDVIFSCMDSDGNATCSDPLRSLREAVASVVERHIPWSLVFGNHDSEFNITRQALMEEAMRLPYSLCEAGPTDIAGVGNYVMPVWSKNKDKDEEAALLYGIDSGEYSDHPLVGGYAWIKQNQIQWYIEQSQAWQAKCNGATLPALAFFHIPLPEYQMMWQRATCYGQKQEDICAPYVQSGLFTAMLEQGDVMATFCGHDHINDFYGKYYGIGLYYGRATGHNTYGRDGMLRGARVISLTEGERQIQSWLRLGDGSLITEQPQHLPEQ</sequence>
<dbReference type="Pfam" id="PF00149">
    <property type="entry name" value="Metallophos"/>
    <property type="match status" value="1"/>
</dbReference>
<dbReference type="Gene3D" id="3.60.21.10">
    <property type="match status" value="1"/>
</dbReference>
<dbReference type="RefSeq" id="WP_377774643.1">
    <property type="nucleotide sequence ID" value="NZ_JBHUHO010000040.1"/>
</dbReference>
<dbReference type="CDD" id="cd07383">
    <property type="entry name" value="MPP_Dcr2"/>
    <property type="match status" value="1"/>
</dbReference>
<dbReference type="PANTHER" id="PTHR32440">
    <property type="entry name" value="PHOSPHATASE DCR2-RELATED-RELATED"/>
    <property type="match status" value="1"/>
</dbReference>
<comment type="caution">
    <text evidence="2">The sequence shown here is derived from an EMBL/GenBank/DDBJ whole genome shotgun (WGS) entry which is preliminary data.</text>
</comment>
<feature type="domain" description="Calcineurin-like phosphoesterase" evidence="1">
    <location>
        <begin position="15"/>
        <end position="255"/>
    </location>
</feature>
<dbReference type="SUPFAM" id="SSF56300">
    <property type="entry name" value="Metallo-dependent phosphatases"/>
    <property type="match status" value="1"/>
</dbReference>